<protein>
    <recommendedName>
        <fullName evidence="6">Encoded protein</fullName>
    </recommendedName>
</protein>
<evidence type="ECO:0008006" key="6">
    <source>
        <dbReference type="Google" id="ProtNLM"/>
    </source>
</evidence>
<feature type="signal peptide" evidence="3">
    <location>
        <begin position="1"/>
        <end position="28"/>
    </location>
</feature>
<comment type="caution">
    <text evidence="4">The sequence shown here is derived from an EMBL/GenBank/DDBJ whole genome shotgun (WGS) entry which is preliminary data.</text>
</comment>
<feature type="region of interest" description="Disordered" evidence="1">
    <location>
        <begin position="253"/>
        <end position="320"/>
    </location>
</feature>
<keyword evidence="2" id="KW-0472">Membrane</keyword>
<evidence type="ECO:0000256" key="2">
    <source>
        <dbReference type="SAM" id="Phobius"/>
    </source>
</evidence>
<accession>A0ABQ7GGE3</accession>
<keyword evidence="5" id="KW-1185">Reference proteome</keyword>
<dbReference type="Proteomes" id="UP000815325">
    <property type="component" value="Unassembled WGS sequence"/>
</dbReference>
<feature type="compositionally biased region" description="Polar residues" evidence="1">
    <location>
        <begin position="264"/>
        <end position="277"/>
    </location>
</feature>
<feature type="transmembrane region" description="Helical" evidence="2">
    <location>
        <begin position="38"/>
        <end position="55"/>
    </location>
</feature>
<evidence type="ECO:0000256" key="1">
    <source>
        <dbReference type="SAM" id="MobiDB-lite"/>
    </source>
</evidence>
<evidence type="ECO:0000256" key="3">
    <source>
        <dbReference type="SAM" id="SignalP"/>
    </source>
</evidence>
<keyword evidence="2" id="KW-1133">Transmembrane helix</keyword>
<feature type="chain" id="PRO_5045439784" description="Encoded protein" evidence="3">
    <location>
        <begin position="29"/>
        <end position="354"/>
    </location>
</feature>
<reference evidence="4" key="1">
    <citation type="submission" date="2017-08" db="EMBL/GenBank/DDBJ databases">
        <authorList>
            <person name="Polle J.E."/>
            <person name="Barry K."/>
            <person name="Cushman J."/>
            <person name="Schmutz J."/>
            <person name="Tran D."/>
            <person name="Hathwaick L.T."/>
            <person name="Yim W.C."/>
            <person name="Jenkins J."/>
            <person name="Mckie-Krisberg Z.M."/>
            <person name="Prochnik S."/>
            <person name="Lindquist E."/>
            <person name="Dockter R.B."/>
            <person name="Adam C."/>
            <person name="Molina H."/>
            <person name="Bunkerborg J."/>
            <person name="Jin E."/>
            <person name="Buchheim M."/>
            <person name="Magnuson J."/>
        </authorList>
    </citation>
    <scope>NUCLEOTIDE SEQUENCE</scope>
    <source>
        <strain evidence="4">CCAP 19/18</strain>
    </source>
</reference>
<sequence length="354" mass="37687">MVLMPASSLPFACGICVGVILCSALTSAADWASSMGSMGTVCICTLSLLVWIMHIRATKSKAAREEDAQTKLRLAPSGTEQADEMATQGKPRAEHLLLPRALVHALLDMLQNGEVPPDQDLDLLRGLLIESQEVGLPSTLEMLHERSFEPAVEDSILFVLGQKPLFPAMGQSYSNLSDRRGQNTSEDREAEAASFEHILKTLAQERSVFDASTGSFGKRSIRRLSSFKRRPLLSPRASSGSNTLQSEVSNAQLGHPCADGLAGSSPTTQYEGTQGNTPPECEDTLPPSRRASTNVQLPAPGQPQMQSNRGGRRSIGFDSAFGGMLDSLPTAASALFASLGGAQQRPAGRPCVAP</sequence>
<keyword evidence="2" id="KW-0812">Transmembrane</keyword>
<evidence type="ECO:0000313" key="4">
    <source>
        <dbReference type="EMBL" id="KAF5833678.1"/>
    </source>
</evidence>
<organism evidence="4 5">
    <name type="scientific">Dunaliella salina</name>
    <name type="common">Green alga</name>
    <name type="synonym">Protococcus salinus</name>
    <dbReference type="NCBI Taxonomy" id="3046"/>
    <lineage>
        <taxon>Eukaryota</taxon>
        <taxon>Viridiplantae</taxon>
        <taxon>Chlorophyta</taxon>
        <taxon>core chlorophytes</taxon>
        <taxon>Chlorophyceae</taxon>
        <taxon>CS clade</taxon>
        <taxon>Chlamydomonadales</taxon>
        <taxon>Dunaliellaceae</taxon>
        <taxon>Dunaliella</taxon>
    </lineage>
</organism>
<feature type="region of interest" description="Disordered" evidence="1">
    <location>
        <begin position="66"/>
        <end position="88"/>
    </location>
</feature>
<keyword evidence="3" id="KW-0732">Signal</keyword>
<feature type="region of interest" description="Disordered" evidence="1">
    <location>
        <begin position="171"/>
        <end position="191"/>
    </location>
</feature>
<dbReference type="EMBL" id="MU069797">
    <property type="protein sequence ID" value="KAF5833678.1"/>
    <property type="molecule type" value="Genomic_DNA"/>
</dbReference>
<gene>
    <name evidence="4" type="ORF">DUNSADRAFT_9949</name>
</gene>
<name>A0ABQ7GGE3_DUNSA</name>
<feature type="compositionally biased region" description="Basic and acidic residues" evidence="1">
    <location>
        <begin position="177"/>
        <end position="191"/>
    </location>
</feature>
<proteinExistence type="predicted"/>
<evidence type="ECO:0000313" key="5">
    <source>
        <dbReference type="Proteomes" id="UP000815325"/>
    </source>
</evidence>